<evidence type="ECO:0000313" key="2">
    <source>
        <dbReference type="Proteomes" id="UP000249688"/>
    </source>
</evidence>
<keyword evidence="1" id="KW-0282">Flagellum</keyword>
<dbReference type="EMBL" id="QKYU01000017">
    <property type="protein sequence ID" value="PZW43026.1"/>
    <property type="molecule type" value="Genomic_DNA"/>
</dbReference>
<accession>A0A2W7I809</accession>
<keyword evidence="1" id="KW-0969">Cilium</keyword>
<evidence type="ECO:0000313" key="1">
    <source>
        <dbReference type="EMBL" id="PZW43026.1"/>
    </source>
</evidence>
<name>A0A2W7I809_9PROT</name>
<sequence length="224" mass="22540">MAAFISSPLGSGQPVTRITATLRTGLLLPDLDAPPPPPPPEDTSAQDLDALLDEARATAREIGFSAGRAAGLAEARGEDAAQAARSLAALAQGLEAAATAAVARAEEDAAALAGLLLAALDAALPYAAAHDGAAQAARAATRMAATLTAGRQPRCLVATALVATVTDLLGEHGPPVQGDPALAPGDARLVWEDGGVETRLADRRRAIHEILAAFGLADDKEQSA</sequence>
<dbReference type="AlphaFoldDB" id="A0A2W7I809"/>
<keyword evidence="2" id="KW-1185">Reference proteome</keyword>
<gene>
    <name evidence="1" type="ORF">C8P66_11752</name>
</gene>
<keyword evidence="1" id="KW-0966">Cell projection</keyword>
<reference evidence="1 2" key="1">
    <citation type="submission" date="2018-06" db="EMBL/GenBank/DDBJ databases">
        <title>Genomic Encyclopedia of Archaeal and Bacterial Type Strains, Phase II (KMG-II): from individual species to whole genera.</title>
        <authorList>
            <person name="Goeker M."/>
        </authorList>
    </citation>
    <scope>NUCLEOTIDE SEQUENCE [LARGE SCALE GENOMIC DNA]</scope>
    <source>
        <strain evidence="1 2">DSM 24525</strain>
    </source>
</reference>
<proteinExistence type="predicted"/>
<protein>
    <submittedName>
        <fullName evidence="1">Flagellar assembly protein FliH</fullName>
    </submittedName>
</protein>
<comment type="caution">
    <text evidence="1">The sequence shown here is derived from an EMBL/GenBank/DDBJ whole genome shotgun (WGS) entry which is preliminary data.</text>
</comment>
<organism evidence="1 2">
    <name type="scientific">Humitalea rosea</name>
    <dbReference type="NCBI Taxonomy" id="990373"/>
    <lineage>
        <taxon>Bacteria</taxon>
        <taxon>Pseudomonadati</taxon>
        <taxon>Pseudomonadota</taxon>
        <taxon>Alphaproteobacteria</taxon>
        <taxon>Acetobacterales</taxon>
        <taxon>Roseomonadaceae</taxon>
        <taxon>Humitalea</taxon>
    </lineage>
</organism>
<dbReference type="Proteomes" id="UP000249688">
    <property type="component" value="Unassembled WGS sequence"/>
</dbReference>